<dbReference type="GO" id="GO:0004413">
    <property type="term" value="F:homoserine kinase activity"/>
    <property type="evidence" value="ECO:0007669"/>
    <property type="project" value="UniProtKB-EC"/>
</dbReference>
<dbReference type="InterPro" id="IPR001455">
    <property type="entry name" value="TusA-like"/>
</dbReference>
<dbReference type="HAMAP" id="MF_00301">
    <property type="entry name" value="Homoser_kinase_2"/>
    <property type="match status" value="1"/>
</dbReference>
<dbReference type="Gene3D" id="3.30.110.40">
    <property type="entry name" value="TusA-like domain"/>
    <property type="match status" value="1"/>
</dbReference>
<dbReference type="CDD" id="cd00291">
    <property type="entry name" value="SirA_YedF_YeeD"/>
    <property type="match status" value="1"/>
</dbReference>
<name>A0ABY3T601_9GAMM</name>
<dbReference type="RefSeq" id="WP_236501453.1">
    <property type="nucleotide sequence ID" value="NZ_CP091244.1"/>
</dbReference>
<evidence type="ECO:0000256" key="2">
    <source>
        <dbReference type="ARBA" id="ARBA00022679"/>
    </source>
</evidence>
<dbReference type="NCBIfam" id="NF003558">
    <property type="entry name" value="PRK05231.1"/>
    <property type="match status" value="1"/>
</dbReference>
<feature type="domain" description="UPF0033" evidence="10">
    <location>
        <begin position="311"/>
        <end position="378"/>
    </location>
</feature>
<dbReference type="Pfam" id="PF01206">
    <property type="entry name" value="TusA"/>
    <property type="match status" value="1"/>
</dbReference>
<evidence type="ECO:0000256" key="7">
    <source>
        <dbReference type="ARBA" id="ARBA00038240"/>
    </source>
</evidence>
<evidence type="ECO:0000256" key="4">
    <source>
        <dbReference type="ARBA" id="ARBA00022741"/>
    </source>
</evidence>
<dbReference type="InterPro" id="IPR036868">
    <property type="entry name" value="TusA-like_sf"/>
</dbReference>
<evidence type="ECO:0000256" key="9">
    <source>
        <dbReference type="NCBIfam" id="TIGR00938"/>
    </source>
</evidence>
<evidence type="ECO:0000256" key="6">
    <source>
        <dbReference type="ARBA" id="ARBA00022840"/>
    </source>
</evidence>
<keyword evidence="1 8" id="KW-0028">Amino-acid biosynthesis</keyword>
<dbReference type="NCBIfam" id="TIGR00938">
    <property type="entry name" value="thrB_alt"/>
    <property type="match status" value="1"/>
</dbReference>
<dbReference type="InterPro" id="IPR005280">
    <property type="entry name" value="Homoserine_kinase_II"/>
</dbReference>
<keyword evidence="6 8" id="KW-0067">ATP-binding</keyword>
<dbReference type="CDD" id="cd05153">
    <property type="entry name" value="HomoserineK_II"/>
    <property type="match status" value="1"/>
</dbReference>
<evidence type="ECO:0000259" key="10">
    <source>
        <dbReference type="Pfam" id="PF01206"/>
    </source>
</evidence>
<dbReference type="SUPFAM" id="SSF56112">
    <property type="entry name" value="Protein kinase-like (PK-like)"/>
    <property type="match status" value="1"/>
</dbReference>
<keyword evidence="5 8" id="KW-0418">Kinase</keyword>
<dbReference type="Gene3D" id="3.30.200.20">
    <property type="entry name" value="Phosphorylase Kinase, domain 1"/>
    <property type="match status" value="1"/>
</dbReference>
<evidence type="ECO:0000256" key="8">
    <source>
        <dbReference type="HAMAP-Rule" id="MF_00301"/>
    </source>
</evidence>
<proteinExistence type="inferred from homology"/>
<dbReference type="InterPro" id="IPR002575">
    <property type="entry name" value="Aminoglycoside_PTrfase"/>
</dbReference>
<dbReference type="PANTHER" id="PTHR21064">
    <property type="entry name" value="AMINOGLYCOSIDE PHOSPHOTRANSFERASE DOMAIN-CONTAINING PROTEIN-RELATED"/>
    <property type="match status" value="1"/>
</dbReference>
<keyword evidence="4 8" id="KW-0547">Nucleotide-binding</keyword>
<keyword evidence="3 8" id="KW-0791">Threonine biosynthesis</keyword>
<comment type="pathway">
    <text evidence="8">Amino-acid biosynthesis; L-threonine biosynthesis; L-threonine from L-aspartate: step 4/5.</text>
</comment>
<dbReference type="EC" id="2.7.1.39" evidence="8 9"/>
<comment type="similarity">
    <text evidence="7 8">Belongs to the pseudomonas-type ThrB family.</text>
</comment>
<protein>
    <recommendedName>
        <fullName evidence="8 9">Homoserine kinase</fullName>
        <shortName evidence="8">HK</shortName>
        <shortName evidence="8">HSK</shortName>
        <ecNumber evidence="8 9">2.7.1.39</ecNumber>
    </recommendedName>
</protein>
<sequence length="383" mass="42321">MSVYTPVSATELETFLREYPVGALTDYAGISAGVENSNFFVTTTQGAFVLTLFEHHTPAELGYFLDLMQHWADAGIPVARPIPNHAGQLLGTLKHKPAALVTRLAGQHIEHPTPEQCAALGTALAHMHLAGQTFPQQRAPDRGHDWRIQTAARLLPSLEPAAATLLQAEIAFQQTIPFAQLPAGTIHADLFRDNVLFHHGQVSGILDVYFACTDSWLYDLAIVVNDWCCHADGALDTERVQACLKAYQQVRPWQALEHRYWLALLRAAALRFWLSRLDAQMNPRAGDNVLQKDPTEFHHKLLQRIDASNVTVDARRLLCPLPVIRVQTAVENLPAGINITAICTDPGALHDIPAWARIHGHTVLETYSEGREHVIVLQTGGTQ</sequence>
<feature type="domain" description="Aminoglycoside phosphotransferase" evidence="11">
    <location>
        <begin position="28"/>
        <end position="253"/>
    </location>
</feature>
<evidence type="ECO:0000313" key="13">
    <source>
        <dbReference type="Proteomes" id="UP001054801"/>
    </source>
</evidence>
<keyword evidence="2 8" id="KW-0808">Transferase</keyword>
<comment type="catalytic activity">
    <reaction evidence="8">
        <text>L-homoserine + ATP = O-phospho-L-homoserine + ADP + H(+)</text>
        <dbReference type="Rhea" id="RHEA:13985"/>
        <dbReference type="ChEBI" id="CHEBI:15378"/>
        <dbReference type="ChEBI" id="CHEBI:30616"/>
        <dbReference type="ChEBI" id="CHEBI:57476"/>
        <dbReference type="ChEBI" id="CHEBI:57590"/>
        <dbReference type="ChEBI" id="CHEBI:456216"/>
        <dbReference type="EC" id="2.7.1.39"/>
    </reaction>
</comment>
<dbReference type="SUPFAM" id="SSF64307">
    <property type="entry name" value="SirA-like"/>
    <property type="match status" value="1"/>
</dbReference>
<evidence type="ECO:0000259" key="11">
    <source>
        <dbReference type="Pfam" id="PF01636"/>
    </source>
</evidence>
<evidence type="ECO:0000313" key="12">
    <source>
        <dbReference type="EMBL" id="UJS26109.1"/>
    </source>
</evidence>
<organism evidence="12 13">
    <name type="scientific">Thiothrix winogradskyi</name>
    <dbReference type="NCBI Taxonomy" id="96472"/>
    <lineage>
        <taxon>Bacteria</taxon>
        <taxon>Pseudomonadati</taxon>
        <taxon>Pseudomonadota</taxon>
        <taxon>Gammaproteobacteria</taxon>
        <taxon>Thiotrichales</taxon>
        <taxon>Thiotrichaceae</taxon>
        <taxon>Thiothrix</taxon>
    </lineage>
</organism>
<accession>A0ABY3T601</accession>
<keyword evidence="13" id="KW-1185">Reference proteome</keyword>
<evidence type="ECO:0000256" key="5">
    <source>
        <dbReference type="ARBA" id="ARBA00022777"/>
    </source>
</evidence>
<dbReference type="Pfam" id="PF01636">
    <property type="entry name" value="APH"/>
    <property type="match status" value="1"/>
</dbReference>
<evidence type="ECO:0000256" key="3">
    <source>
        <dbReference type="ARBA" id="ARBA00022697"/>
    </source>
</evidence>
<reference evidence="12" key="1">
    <citation type="journal article" date="2022" name="Microorganisms">
        <title>Two New Species of Filamentous Sulfur Bacteria of the Genus Thiothrix, Thiothrix winogradskyi sp. nov. and 'Candidatus Thiothrix sulfatifontis' sp. nov.</title>
        <authorList>
            <person name="Ravin N.V."/>
            <person name="Rossetti S."/>
            <person name="Beletsky A.V."/>
            <person name="Kadnikov V.V."/>
            <person name="Rudenko T.S."/>
            <person name="Smolyakov D.D."/>
            <person name="Moskvitina M.I."/>
            <person name="Gureeva M.V."/>
            <person name="Mardanov A.V."/>
            <person name="Grabovich M.Y."/>
        </authorList>
    </citation>
    <scope>NUCLEOTIDE SEQUENCE</scope>
    <source>
        <strain evidence="12">CT3</strain>
    </source>
</reference>
<dbReference type="Proteomes" id="UP001054801">
    <property type="component" value="Chromosome"/>
</dbReference>
<dbReference type="InterPro" id="IPR050249">
    <property type="entry name" value="Pseudomonas-type_ThrB"/>
</dbReference>
<dbReference type="Gene3D" id="3.90.1200.10">
    <property type="match status" value="1"/>
</dbReference>
<dbReference type="EMBL" id="CP091244">
    <property type="protein sequence ID" value="UJS26109.1"/>
    <property type="molecule type" value="Genomic_DNA"/>
</dbReference>
<dbReference type="PANTHER" id="PTHR21064:SF6">
    <property type="entry name" value="AMINOGLYCOSIDE PHOSPHOTRANSFERASE DOMAIN-CONTAINING PROTEIN"/>
    <property type="match status" value="1"/>
</dbReference>
<evidence type="ECO:0000256" key="1">
    <source>
        <dbReference type="ARBA" id="ARBA00022605"/>
    </source>
</evidence>
<dbReference type="InterPro" id="IPR011009">
    <property type="entry name" value="Kinase-like_dom_sf"/>
</dbReference>
<gene>
    <name evidence="8" type="primary">thrB</name>
    <name evidence="12" type="ORF">L2Y54_08735</name>
</gene>